<reference evidence="18 19" key="5">
    <citation type="journal article" date="2019" name="Nat. Med.">
        <title>A library of human gut bacterial isolates paired with longitudinal multiomics data enables mechanistic microbiome research.</title>
        <authorList>
            <person name="Poyet M."/>
            <person name="Groussin M."/>
            <person name="Gibbons S.M."/>
            <person name="Avila-Pacheco J."/>
            <person name="Jiang X."/>
            <person name="Kearney S.M."/>
            <person name="Perrotta A.R."/>
            <person name="Berdy B."/>
            <person name="Zhao S."/>
            <person name="Lieberman T.D."/>
            <person name="Swanson P.K."/>
            <person name="Smith M."/>
            <person name="Roesemann S."/>
            <person name="Alexander J.E."/>
            <person name="Rich S.A."/>
            <person name="Livny J."/>
            <person name="Vlamakis H."/>
            <person name="Clish C."/>
            <person name="Bullock K."/>
            <person name="Deik A."/>
            <person name="Scott J."/>
            <person name="Pierce K.A."/>
            <person name="Xavier R.J."/>
            <person name="Alm E.J."/>
        </authorList>
    </citation>
    <scope>NUCLEOTIDE SEQUENCE [LARGE SCALE GENOMIC DNA]</scope>
    <source>
        <strain evidence="6 19">BIOML-A14</strain>
        <strain evidence="4 18">BIOML-A160</strain>
        <strain evidence="5 20">BIOML-A41</strain>
    </source>
</reference>
<reference evidence="13 14" key="1">
    <citation type="submission" date="2016-10" db="EMBL/GenBank/DDBJ databases">
        <authorList>
            <person name="de Groot N.N."/>
        </authorList>
    </citation>
    <scope>NUCLEOTIDE SEQUENCE [LARGE SCALE GENOMIC DNA]</scope>
    <source>
        <strain evidence="11 14">NLAE-zl-C500</strain>
        <strain evidence="12 13">NLAE-zl-C57</strain>
    </source>
</reference>
<dbReference type="Proteomes" id="UP000435985">
    <property type="component" value="Unassembled WGS sequence"/>
</dbReference>
<dbReference type="PATRIC" id="fig|28116.10.peg.3371"/>
<dbReference type="Proteomes" id="UP000365824">
    <property type="component" value="Unassembled WGS sequence"/>
</dbReference>
<dbReference type="PROSITE" id="PS51186">
    <property type="entry name" value="GNAT"/>
    <property type="match status" value="1"/>
</dbReference>
<protein>
    <submittedName>
        <fullName evidence="11">Acetyltransferase (GNAT) family protein</fullName>
    </submittedName>
    <submittedName>
        <fullName evidence="6">GNAT family N-acetyltransferase</fullName>
    </submittedName>
</protein>
<evidence type="ECO:0000313" key="19">
    <source>
        <dbReference type="Proteomes" id="UP000435985"/>
    </source>
</evidence>
<dbReference type="EMBL" id="QRJR01000016">
    <property type="protein sequence ID" value="RHH43620.1"/>
    <property type="molecule type" value="Genomic_DNA"/>
</dbReference>
<evidence type="ECO:0000313" key="14">
    <source>
        <dbReference type="Proteomes" id="UP000183670"/>
    </source>
</evidence>
<accession>A0A139L0C6</accession>
<evidence type="ECO:0000259" key="3">
    <source>
        <dbReference type="PROSITE" id="PS51186"/>
    </source>
</evidence>
<dbReference type="GO" id="GO:0016747">
    <property type="term" value="F:acyltransferase activity, transferring groups other than amino-acyl groups"/>
    <property type="evidence" value="ECO:0007669"/>
    <property type="project" value="InterPro"/>
</dbReference>
<dbReference type="InterPro" id="IPR000182">
    <property type="entry name" value="GNAT_dom"/>
</dbReference>
<reference evidence="7" key="7">
    <citation type="submission" date="2022-10" db="EMBL/GenBank/DDBJ databases">
        <title>Human gut microbiome strain richness.</title>
        <authorList>
            <person name="Chen-Liaw A."/>
        </authorList>
    </citation>
    <scope>NUCLEOTIDE SEQUENCE</scope>
    <source>
        <strain evidence="7">BSD2780120875st1_E1_BSD2780120875_150330</strain>
    </source>
</reference>
<dbReference type="EMBL" id="FNDO01000048">
    <property type="protein sequence ID" value="SDI48266.1"/>
    <property type="molecule type" value="Genomic_DNA"/>
</dbReference>
<evidence type="ECO:0000313" key="11">
    <source>
        <dbReference type="EMBL" id="SDB76668.1"/>
    </source>
</evidence>
<evidence type="ECO:0000313" key="13">
    <source>
        <dbReference type="Proteomes" id="UP000181870"/>
    </source>
</evidence>
<name>A0A139L0C6_BACOV</name>
<evidence type="ECO:0000313" key="7">
    <source>
        <dbReference type="EMBL" id="MDC2745168.1"/>
    </source>
</evidence>
<dbReference type="Proteomes" id="UP000183670">
    <property type="component" value="Unassembled WGS sequence"/>
</dbReference>
<reference evidence="8" key="3">
    <citation type="journal article" date="2018" name="Nature">
        <title>Human gut bacteria contain acquired interbacterial defence systems.</title>
        <authorList>
            <person name="Ross B.D."/>
            <person name="Verster A.J."/>
            <person name="Radey M.C."/>
            <person name="Schmidtke D.T."/>
            <person name="Pope C.E."/>
            <person name="Hoffman L.R."/>
            <person name="Hajjar A."/>
            <person name="Peterson S.B."/>
            <person name="Borenstein E."/>
            <person name="Mougous J."/>
        </authorList>
    </citation>
    <scope>NUCLEOTIDE SEQUENCE</scope>
    <source>
        <strain evidence="8">3725 D1 iv</strain>
    </source>
</reference>
<dbReference type="EMBL" id="JAQNZF010000047">
    <property type="protein sequence ID" value="MDC2745168.1"/>
    <property type="molecule type" value="Genomic_DNA"/>
</dbReference>
<organism evidence="6 19">
    <name type="scientific">Bacteroides ovatus</name>
    <dbReference type="NCBI Taxonomy" id="28116"/>
    <lineage>
        <taxon>Bacteria</taxon>
        <taxon>Pseudomonadati</taxon>
        <taxon>Bacteroidota</taxon>
        <taxon>Bacteroidia</taxon>
        <taxon>Bacteroidales</taxon>
        <taxon>Bacteroidaceae</taxon>
        <taxon>Bacteroides</taxon>
    </lineage>
</organism>
<reference evidence="15 16" key="4">
    <citation type="submission" date="2018-08" db="EMBL/GenBank/DDBJ databases">
        <title>A genome reference for cultivated species of the human gut microbiota.</title>
        <authorList>
            <person name="Zou Y."/>
            <person name="Xue W."/>
            <person name="Luo G."/>
        </authorList>
    </citation>
    <scope>NUCLEOTIDE SEQUENCE [LARGE SCALE GENOMIC DNA]</scope>
    <source>
        <strain evidence="9 16">AF04-46</strain>
        <strain evidence="10 15">AM17-48</strain>
    </source>
</reference>
<dbReference type="AlphaFoldDB" id="A0A139L0C6"/>
<dbReference type="InterPro" id="IPR016181">
    <property type="entry name" value="Acyl_CoA_acyltransferase"/>
</dbReference>
<dbReference type="InterPro" id="IPR050832">
    <property type="entry name" value="Bact_Acetyltransf"/>
</dbReference>
<dbReference type="Proteomes" id="UP000318823">
    <property type="component" value="Chromosome"/>
</dbReference>
<dbReference type="EMBL" id="VWFO01000005">
    <property type="protein sequence ID" value="KAA4665631.1"/>
    <property type="molecule type" value="Genomic_DNA"/>
</dbReference>
<keyword evidence="2" id="KW-0012">Acyltransferase</keyword>
<evidence type="ECO:0000313" key="17">
    <source>
        <dbReference type="Proteomes" id="UP000318823"/>
    </source>
</evidence>
<proteinExistence type="predicted"/>
<dbReference type="Proteomes" id="UP001219389">
    <property type="component" value="Unassembled WGS sequence"/>
</dbReference>
<evidence type="ECO:0000313" key="8">
    <source>
        <dbReference type="EMBL" id="QDM09688.1"/>
    </source>
</evidence>
<dbReference type="RefSeq" id="WP_004306419.1">
    <property type="nucleotide sequence ID" value="NZ_CABKQC010000009.1"/>
</dbReference>
<keyword evidence="1 6" id="KW-0808">Transferase</keyword>
<dbReference type="Proteomes" id="UP000478493">
    <property type="component" value="Unassembled WGS sequence"/>
</dbReference>
<dbReference type="Gene3D" id="3.40.630.30">
    <property type="match status" value="1"/>
</dbReference>
<dbReference type="Proteomes" id="UP000286031">
    <property type="component" value="Unassembled WGS sequence"/>
</dbReference>
<dbReference type="EMBL" id="VWGP01000005">
    <property type="protein sequence ID" value="KAA4538254.1"/>
    <property type="molecule type" value="Genomic_DNA"/>
</dbReference>
<evidence type="ECO:0000313" key="16">
    <source>
        <dbReference type="Proteomes" id="UP000286031"/>
    </source>
</evidence>
<dbReference type="GeneID" id="69481711"/>
<evidence type="ECO:0000313" key="5">
    <source>
        <dbReference type="EMBL" id="KAA4538254.1"/>
    </source>
</evidence>
<evidence type="ECO:0000313" key="4">
    <source>
        <dbReference type="EMBL" id="KAA3923462.1"/>
    </source>
</evidence>
<dbReference type="EMBL" id="FMYE01000011">
    <property type="protein sequence ID" value="SDB76668.1"/>
    <property type="molecule type" value="Genomic_DNA"/>
</dbReference>
<dbReference type="Proteomes" id="UP000283329">
    <property type="component" value="Unassembled WGS sequence"/>
</dbReference>
<dbReference type="SUPFAM" id="SSF55729">
    <property type="entry name" value="Acyl-CoA N-acyltransferases (Nat)"/>
    <property type="match status" value="1"/>
</dbReference>
<dbReference type="EMBL" id="CP041395">
    <property type="protein sequence ID" value="QDM09688.1"/>
    <property type="molecule type" value="Genomic_DNA"/>
</dbReference>
<dbReference type="Pfam" id="PF00583">
    <property type="entry name" value="Acetyltransf_1"/>
    <property type="match status" value="1"/>
</dbReference>
<evidence type="ECO:0000313" key="20">
    <source>
        <dbReference type="Proteomes" id="UP000478493"/>
    </source>
</evidence>
<reference evidence="17" key="2">
    <citation type="journal article" date="2018" name="J. Anim. Genet.">
        <title>Acquired interbacterial defense systems protect against interspecies antagonism in the human gut microbiome.</title>
        <authorList>
            <person name="Ross B.D."/>
            <person name="Verster A.J."/>
            <person name="Radey M.C."/>
            <person name="Schmidtke D.T."/>
            <person name="Pope C.E."/>
            <person name="Hoffman L.R."/>
            <person name="Hajjar A."/>
            <person name="Peterson S.B."/>
            <person name="Borenstein E."/>
            <person name="Mougous J."/>
        </authorList>
    </citation>
    <scope>NUCLEOTIDE SEQUENCE [LARGE SCALE GENOMIC DNA]</scope>
    <source>
        <strain evidence="17">3725 D1 iv</strain>
    </source>
</reference>
<evidence type="ECO:0000313" key="6">
    <source>
        <dbReference type="EMBL" id="KAA4665631.1"/>
    </source>
</evidence>
<evidence type="ECO:0000313" key="10">
    <source>
        <dbReference type="EMBL" id="RHH43620.1"/>
    </source>
</evidence>
<evidence type="ECO:0000256" key="1">
    <source>
        <dbReference type="ARBA" id="ARBA00022679"/>
    </source>
</evidence>
<evidence type="ECO:0000313" key="15">
    <source>
        <dbReference type="Proteomes" id="UP000283329"/>
    </source>
</evidence>
<evidence type="ECO:0000313" key="18">
    <source>
        <dbReference type="Proteomes" id="UP000365824"/>
    </source>
</evidence>
<sequence>MKFTIEPGTSADIDELEKLYDELNDYLAATTNYPGWIKGVYPVREDAVAGVNDETLYVARYDGRIVGSVILNHQPEKAYENVKWKIELDYSHIFVIHTFVVHPSFLKIGVGHALMDYSLELAQSSGIKSVRLDVYEKNLPAISLYEKCGFEYIDTVDLGLGHYGLEWFKLYEKIIL</sequence>
<dbReference type="PANTHER" id="PTHR43877:SF2">
    <property type="entry name" value="AMINOALKYLPHOSPHONATE N-ACETYLTRANSFERASE-RELATED"/>
    <property type="match status" value="1"/>
</dbReference>
<feature type="domain" description="N-acetyltransferase" evidence="3">
    <location>
        <begin position="3"/>
        <end position="172"/>
    </location>
</feature>
<evidence type="ECO:0000256" key="2">
    <source>
        <dbReference type="ARBA" id="ARBA00023315"/>
    </source>
</evidence>
<dbReference type="Proteomes" id="UP000181870">
    <property type="component" value="Unassembled WGS sequence"/>
</dbReference>
<dbReference type="PANTHER" id="PTHR43877">
    <property type="entry name" value="AMINOALKYLPHOSPHONATE N-ACETYLTRANSFERASE-RELATED-RELATED"/>
    <property type="match status" value="1"/>
</dbReference>
<dbReference type="EMBL" id="QSBI01000036">
    <property type="protein sequence ID" value="RGX06609.1"/>
    <property type="molecule type" value="Genomic_DNA"/>
</dbReference>
<evidence type="ECO:0000313" key="9">
    <source>
        <dbReference type="EMBL" id="RGX06609.1"/>
    </source>
</evidence>
<dbReference type="CDD" id="cd04301">
    <property type="entry name" value="NAT_SF"/>
    <property type="match status" value="1"/>
</dbReference>
<gene>
    <name evidence="10" type="ORF">DW206_16670</name>
    <name evidence="9" type="ORF">DWV35_21775</name>
    <name evidence="8" type="ORF">DYI28_13685</name>
    <name evidence="5" type="ORF">F3B85_08400</name>
    <name evidence="6" type="ORF">F3B98_05120</name>
    <name evidence="4" type="ORF">F3F25_24305</name>
    <name evidence="7" type="ORF">PO382_23495</name>
    <name evidence="11" type="ORF">SAMN05192581_101159</name>
    <name evidence="12" type="ORF">SAMN05192582_104836</name>
</gene>
<evidence type="ECO:0000313" key="12">
    <source>
        <dbReference type="EMBL" id="SDI48266.1"/>
    </source>
</evidence>
<dbReference type="EMBL" id="VWLB01000054">
    <property type="protein sequence ID" value="KAA3923462.1"/>
    <property type="molecule type" value="Genomic_DNA"/>
</dbReference>
<reference evidence="8" key="6">
    <citation type="submission" date="2019-07" db="EMBL/GenBank/DDBJ databases">
        <authorList>
            <person name="Ross B.D."/>
            <person name="Verster A.J."/>
            <person name="Radey M.C."/>
            <person name="Schmidtke D.T."/>
            <person name="Pope C.E."/>
            <person name="Hoffman L.R."/>
            <person name="Hajjar A."/>
            <person name="Peterson S.B."/>
            <person name="Borenstein E."/>
            <person name="Mougous J.D."/>
        </authorList>
    </citation>
    <scope>NUCLEOTIDE SEQUENCE</scope>
    <source>
        <strain evidence="8">3725 D1 iv</strain>
    </source>
</reference>